<evidence type="ECO:0000256" key="5">
    <source>
        <dbReference type="ARBA" id="ARBA00022692"/>
    </source>
</evidence>
<dbReference type="EC" id="2.3.1.-" evidence="12"/>
<comment type="catalytic activity">
    <reaction evidence="12">
        <text>an acyl-CoA + malonyl-CoA + H(+) = a 3-oxoacyl-CoA + CO2 + CoA</text>
        <dbReference type="Rhea" id="RHEA:50252"/>
        <dbReference type="ChEBI" id="CHEBI:15378"/>
        <dbReference type="ChEBI" id="CHEBI:16526"/>
        <dbReference type="ChEBI" id="CHEBI:57287"/>
        <dbReference type="ChEBI" id="CHEBI:57384"/>
        <dbReference type="ChEBI" id="CHEBI:58342"/>
        <dbReference type="ChEBI" id="CHEBI:90726"/>
    </reaction>
    <physiologicalReaction direction="left-to-right" evidence="12">
        <dbReference type="Rhea" id="RHEA:50253"/>
    </physiologicalReaction>
</comment>
<dbReference type="GO" id="GO:0042761">
    <property type="term" value="P:very long-chain fatty acid biosynthetic process"/>
    <property type="evidence" value="ECO:0007669"/>
    <property type="project" value="TreeGrafter"/>
</dbReference>
<comment type="subcellular location">
    <subcellularLocation>
        <location evidence="1">Membrane</location>
        <topology evidence="1">Multi-pass membrane protein</topology>
    </subcellularLocation>
</comment>
<dbReference type="InterPro" id="IPR002076">
    <property type="entry name" value="ELO_fam"/>
</dbReference>
<reference evidence="13 14" key="1">
    <citation type="journal article" date="2018" name="Mol. Biol. Evol.">
        <title>Broad Genomic Sampling Reveals a Smut Pathogenic Ancestry of the Fungal Clade Ustilaginomycotina.</title>
        <authorList>
            <person name="Kijpornyongpan T."/>
            <person name="Mondo S.J."/>
            <person name="Barry K."/>
            <person name="Sandor L."/>
            <person name="Lee J."/>
            <person name="Lipzen A."/>
            <person name="Pangilinan J."/>
            <person name="LaButti K."/>
            <person name="Hainaut M."/>
            <person name="Henrissat B."/>
            <person name="Grigoriev I.V."/>
            <person name="Spatafora J.W."/>
            <person name="Aime M.C."/>
        </authorList>
    </citation>
    <scope>NUCLEOTIDE SEQUENCE [LARGE SCALE GENOMIC DNA]</scope>
    <source>
        <strain evidence="13 14">MCA 3882</strain>
    </source>
</reference>
<dbReference type="GO" id="GO:0030148">
    <property type="term" value="P:sphingolipid biosynthetic process"/>
    <property type="evidence" value="ECO:0007669"/>
    <property type="project" value="TreeGrafter"/>
</dbReference>
<evidence type="ECO:0000256" key="6">
    <source>
        <dbReference type="ARBA" id="ARBA00022832"/>
    </source>
</evidence>
<comment type="similarity">
    <text evidence="2 12">Belongs to the ELO family.</text>
</comment>
<evidence type="ECO:0000256" key="4">
    <source>
        <dbReference type="ARBA" id="ARBA00022679"/>
    </source>
</evidence>
<evidence type="ECO:0000313" key="14">
    <source>
        <dbReference type="Proteomes" id="UP000245771"/>
    </source>
</evidence>
<keyword evidence="14" id="KW-1185">Reference proteome</keyword>
<sequence length="297" mass="33866">MLSNTPLYDFTVKVLAPIVPHLPQSVMQWELGKTPLSDINVVVAAMITYLVTIFSLRAYIRKREPPLIPSSYIKYPFLAHNIALSVGSGWLLALMLEEIVPIVWRNGPYYSICSPGAWTMRMETFYIINYYIKYWELLDTIFMVFKEKPLTFLHVYHHSATALLCYSQLQGKTSVSWVVICLNLAVHVLMYAYYALTSMGIRCPWKKMVTVSQIVQFIIDLFVVYFASWNYWAYHKWNMPSLSYGTCSGEETAALSGMGVLSSYLVLFVIFYRNTYKKKQGGVSGKPAAAVTNGKAK</sequence>
<dbReference type="OrthoDB" id="434092at2759"/>
<evidence type="ECO:0000256" key="9">
    <source>
        <dbReference type="ARBA" id="ARBA00023136"/>
    </source>
</evidence>
<evidence type="ECO:0000256" key="11">
    <source>
        <dbReference type="ARBA" id="ARBA00047375"/>
    </source>
</evidence>
<dbReference type="InterPro" id="IPR030457">
    <property type="entry name" value="ELO_CS"/>
</dbReference>
<feature type="transmembrane region" description="Helical" evidence="12">
    <location>
        <begin position="72"/>
        <end position="96"/>
    </location>
</feature>
<evidence type="ECO:0000256" key="8">
    <source>
        <dbReference type="ARBA" id="ARBA00023098"/>
    </source>
</evidence>
<dbReference type="AlphaFoldDB" id="A0A316V4J3"/>
<keyword evidence="3 12" id="KW-0444">Lipid biosynthesis</keyword>
<keyword evidence="6 12" id="KW-0276">Fatty acid metabolism</keyword>
<dbReference type="EMBL" id="KZ819605">
    <property type="protein sequence ID" value="PWN32466.1"/>
    <property type="molecule type" value="Genomic_DNA"/>
</dbReference>
<keyword evidence="4 12" id="KW-0808">Transferase</keyword>
<dbReference type="GeneID" id="37018525"/>
<dbReference type="PANTHER" id="PTHR11157:SF134">
    <property type="entry name" value="ELONGATION OF FATTY ACIDS PROTEIN 1-RELATED"/>
    <property type="match status" value="1"/>
</dbReference>
<evidence type="ECO:0000256" key="10">
    <source>
        <dbReference type="ARBA" id="ARBA00023160"/>
    </source>
</evidence>
<dbReference type="Proteomes" id="UP000245771">
    <property type="component" value="Unassembled WGS sequence"/>
</dbReference>
<dbReference type="GO" id="GO:0019367">
    <property type="term" value="P:fatty acid elongation, saturated fatty acid"/>
    <property type="evidence" value="ECO:0007669"/>
    <property type="project" value="TreeGrafter"/>
</dbReference>
<dbReference type="Pfam" id="PF01151">
    <property type="entry name" value="ELO"/>
    <property type="match status" value="1"/>
</dbReference>
<accession>A0A316V4J3</accession>
<keyword evidence="7 12" id="KW-1133">Transmembrane helix</keyword>
<evidence type="ECO:0000256" key="3">
    <source>
        <dbReference type="ARBA" id="ARBA00022516"/>
    </source>
</evidence>
<dbReference type="InParanoid" id="A0A316V4J3"/>
<keyword evidence="5 12" id="KW-0812">Transmembrane</keyword>
<dbReference type="GO" id="GO:0005789">
    <property type="term" value="C:endoplasmic reticulum membrane"/>
    <property type="evidence" value="ECO:0007669"/>
    <property type="project" value="TreeGrafter"/>
</dbReference>
<gene>
    <name evidence="13" type="ORF">FA14DRAFT_126375</name>
</gene>
<organism evidence="13 14">
    <name type="scientific">Meira miltonrushii</name>
    <dbReference type="NCBI Taxonomy" id="1280837"/>
    <lineage>
        <taxon>Eukaryota</taxon>
        <taxon>Fungi</taxon>
        <taxon>Dikarya</taxon>
        <taxon>Basidiomycota</taxon>
        <taxon>Ustilaginomycotina</taxon>
        <taxon>Exobasidiomycetes</taxon>
        <taxon>Exobasidiales</taxon>
        <taxon>Brachybasidiaceae</taxon>
        <taxon>Meira</taxon>
    </lineage>
</organism>
<dbReference type="RefSeq" id="XP_025352768.1">
    <property type="nucleotide sequence ID" value="XM_025496744.1"/>
</dbReference>
<name>A0A316V4J3_9BASI</name>
<dbReference type="GO" id="GO:0034626">
    <property type="term" value="P:fatty acid elongation, polyunsaturated fatty acid"/>
    <property type="evidence" value="ECO:0007669"/>
    <property type="project" value="TreeGrafter"/>
</dbReference>
<comment type="catalytic activity">
    <reaction evidence="11">
        <text>a very-long-chain acyl-CoA + malonyl-CoA + H(+) = a very-long-chain 3-oxoacyl-CoA + CO2 + CoA</text>
        <dbReference type="Rhea" id="RHEA:32727"/>
        <dbReference type="ChEBI" id="CHEBI:15378"/>
        <dbReference type="ChEBI" id="CHEBI:16526"/>
        <dbReference type="ChEBI" id="CHEBI:57287"/>
        <dbReference type="ChEBI" id="CHEBI:57384"/>
        <dbReference type="ChEBI" id="CHEBI:90725"/>
        <dbReference type="ChEBI" id="CHEBI:90736"/>
        <dbReference type="EC" id="2.3.1.199"/>
    </reaction>
</comment>
<dbReference type="GO" id="GO:0034625">
    <property type="term" value="P:fatty acid elongation, monounsaturated fatty acid"/>
    <property type="evidence" value="ECO:0007669"/>
    <property type="project" value="TreeGrafter"/>
</dbReference>
<dbReference type="FunCoup" id="A0A316V4J3">
    <property type="interactions" value="266"/>
</dbReference>
<dbReference type="GO" id="GO:0009922">
    <property type="term" value="F:fatty acid elongase activity"/>
    <property type="evidence" value="ECO:0007669"/>
    <property type="project" value="UniProtKB-EC"/>
</dbReference>
<protein>
    <recommendedName>
        <fullName evidence="12">Elongation of fatty acids protein</fullName>
        <ecNumber evidence="12">2.3.1.-</ecNumber>
    </recommendedName>
</protein>
<dbReference type="STRING" id="1280837.A0A316V4J3"/>
<feature type="transmembrane region" description="Helical" evidence="12">
    <location>
        <begin position="39"/>
        <end position="60"/>
    </location>
</feature>
<dbReference type="PANTHER" id="PTHR11157">
    <property type="entry name" value="FATTY ACID ACYL TRANSFERASE-RELATED"/>
    <property type="match status" value="1"/>
</dbReference>
<evidence type="ECO:0000256" key="2">
    <source>
        <dbReference type="ARBA" id="ARBA00007263"/>
    </source>
</evidence>
<evidence type="ECO:0000313" key="13">
    <source>
        <dbReference type="EMBL" id="PWN32466.1"/>
    </source>
</evidence>
<feature type="transmembrane region" description="Helical" evidence="12">
    <location>
        <begin position="252"/>
        <end position="272"/>
    </location>
</feature>
<feature type="transmembrane region" description="Helical" evidence="12">
    <location>
        <begin position="208"/>
        <end position="232"/>
    </location>
</feature>
<evidence type="ECO:0000256" key="1">
    <source>
        <dbReference type="ARBA" id="ARBA00004141"/>
    </source>
</evidence>
<dbReference type="PROSITE" id="PS01188">
    <property type="entry name" value="ELO"/>
    <property type="match status" value="1"/>
</dbReference>
<keyword evidence="8 12" id="KW-0443">Lipid metabolism</keyword>
<feature type="transmembrane region" description="Helical" evidence="12">
    <location>
        <begin position="175"/>
        <end position="196"/>
    </location>
</feature>
<evidence type="ECO:0000256" key="12">
    <source>
        <dbReference type="RuleBase" id="RU361115"/>
    </source>
</evidence>
<proteinExistence type="inferred from homology"/>
<keyword evidence="10 12" id="KW-0275">Fatty acid biosynthesis</keyword>
<evidence type="ECO:0000256" key="7">
    <source>
        <dbReference type="ARBA" id="ARBA00022989"/>
    </source>
</evidence>
<keyword evidence="9 12" id="KW-0472">Membrane</keyword>